<dbReference type="InterPro" id="IPR005139">
    <property type="entry name" value="PCRF"/>
</dbReference>
<dbReference type="GO" id="GO:0005737">
    <property type="term" value="C:cytoplasm"/>
    <property type="evidence" value="ECO:0007669"/>
    <property type="project" value="UniProtKB-ARBA"/>
</dbReference>
<dbReference type="InterPro" id="IPR000352">
    <property type="entry name" value="Pep_chain_release_fac_I"/>
</dbReference>
<dbReference type="SUPFAM" id="SSF75620">
    <property type="entry name" value="Release factor"/>
    <property type="match status" value="1"/>
</dbReference>
<dbReference type="Proteomes" id="UP000515204">
    <property type="component" value="Unplaced"/>
</dbReference>
<evidence type="ECO:0000259" key="4">
    <source>
        <dbReference type="PROSITE" id="PS00745"/>
    </source>
</evidence>
<dbReference type="InterPro" id="IPR050057">
    <property type="entry name" value="Prokaryotic/Mito_RF"/>
</dbReference>
<evidence type="ECO:0000256" key="1">
    <source>
        <dbReference type="ARBA" id="ARBA00010835"/>
    </source>
</evidence>
<dbReference type="GO" id="GO:0003747">
    <property type="term" value="F:translation release factor activity"/>
    <property type="evidence" value="ECO:0007669"/>
    <property type="project" value="InterPro"/>
</dbReference>
<dbReference type="Gene3D" id="3.30.160.20">
    <property type="match status" value="1"/>
</dbReference>
<keyword evidence="2" id="KW-0488">Methylation</keyword>
<dbReference type="KEGG" id="dqu:106747258"/>
<accession>A0A6P3XQ87</accession>
<dbReference type="OrthoDB" id="2019491at2759"/>
<dbReference type="PANTHER" id="PTHR43804">
    <property type="entry name" value="LD18447P"/>
    <property type="match status" value="1"/>
</dbReference>
<proteinExistence type="inferred from homology"/>
<evidence type="ECO:0000256" key="3">
    <source>
        <dbReference type="ARBA" id="ARBA00022917"/>
    </source>
</evidence>
<dbReference type="AlphaFoldDB" id="A0A6P3XQ87"/>
<keyword evidence="5" id="KW-1185">Reference proteome</keyword>
<dbReference type="InterPro" id="IPR045853">
    <property type="entry name" value="Pep_chain_release_fac_I_sf"/>
</dbReference>
<reference evidence="6" key="1">
    <citation type="submission" date="2025-08" db="UniProtKB">
        <authorList>
            <consortium name="RefSeq"/>
        </authorList>
    </citation>
    <scope>IDENTIFICATION</scope>
</reference>
<dbReference type="PANTHER" id="PTHR43804:SF7">
    <property type="entry name" value="LD18447P"/>
    <property type="match status" value="1"/>
</dbReference>
<dbReference type="Pfam" id="PF00472">
    <property type="entry name" value="RF-1"/>
    <property type="match status" value="1"/>
</dbReference>
<evidence type="ECO:0000313" key="5">
    <source>
        <dbReference type="Proteomes" id="UP000515204"/>
    </source>
</evidence>
<dbReference type="CTD" id="34720"/>
<dbReference type="SMART" id="SM00937">
    <property type="entry name" value="PCRF"/>
    <property type="match status" value="1"/>
</dbReference>
<protein>
    <submittedName>
        <fullName evidence="6">Peptide chain release factor 1-like, mitochondrial</fullName>
    </submittedName>
</protein>
<dbReference type="FunFam" id="3.30.160.20:FF:000004">
    <property type="entry name" value="Peptide chain release factor 1"/>
    <property type="match status" value="1"/>
</dbReference>
<evidence type="ECO:0000313" key="6">
    <source>
        <dbReference type="RefSeq" id="XP_014480103.1"/>
    </source>
</evidence>
<sequence length="403" mass="46294">MSLLIRKCGFTNYRWYTKLVKTRELCFPMLFHQKVARNLSSMHVSPKQLDNRIRKCLDYLVNEYKNETLRDNSLLQLIDLNTTSGLLNKRIQLLENIENLHDLVKQDAGMKKLAEEEDALYRKQLSELDKSLLGMILNKMCNKCCDNIILEITGGVGGQEAMLFVKNLYEMYLGYAKYLGLSYDVINIDSTDCNGLRNVSIIMSGEQVSKLRYEGGVHRVQRIPATEKSGRMHTSTASVAILPTPSEVQVVINDKDLKMETKRASGAGGQHVNKTNSAVRITHMPSGLVVECQVDRSQIRNKKLAIMKLRSMLYEQQLNQQTSFVSELRKKQMGMGLRNEKVRTYNYSQDRVTDHRLENGTFYNLKEFMQGGVALEQLEDRLHKDVQMKTLLEIVRKLETRLT</sequence>
<gene>
    <name evidence="6" type="primary">LOC106747258</name>
</gene>
<keyword evidence="3" id="KW-0648">Protein biosynthesis</keyword>
<organism evidence="5 6">
    <name type="scientific">Dinoponera quadriceps</name>
    <name type="common">South American ant</name>
    <dbReference type="NCBI Taxonomy" id="609295"/>
    <lineage>
        <taxon>Eukaryota</taxon>
        <taxon>Metazoa</taxon>
        <taxon>Ecdysozoa</taxon>
        <taxon>Arthropoda</taxon>
        <taxon>Hexapoda</taxon>
        <taxon>Insecta</taxon>
        <taxon>Pterygota</taxon>
        <taxon>Neoptera</taxon>
        <taxon>Endopterygota</taxon>
        <taxon>Hymenoptera</taxon>
        <taxon>Apocrita</taxon>
        <taxon>Aculeata</taxon>
        <taxon>Formicoidea</taxon>
        <taxon>Formicidae</taxon>
        <taxon>Ponerinae</taxon>
        <taxon>Ponerini</taxon>
        <taxon>Dinoponera</taxon>
    </lineage>
</organism>
<dbReference type="Pfam" id="PF03462">
    <property type="entry name" value="PCRF"/>
    <property type="match status" value="1"/>
</dbReference>
<dbReference type="Gene3D" id="3.30.70.1660">
    <property type="match status" value="2"/>
</dbReference>
<name>A0A6P3XQ87_DINQU</name>
<evidence type="ECO:0000256" key="2">
    <source>
        <dbReference type="ARBA" id="ARBA00022481"/>
    </source>
</evidence>
<comment type="similarity">
    <text evidence="1">Belongs to the prokaryotic/mitochondrial release factor family.</text>
</comment>
<dbReference type="GeneID" id="106747258"/>
<dbReference type="RefSeq" id="XP_014480103.1">
    <property type="nucleotide sequence ID" value="XM_014624617.1"/>
</dbReference>
<dbReference type="PROSITE" id="PS00745">
    <property type="entry name" value="RF_PROK_I"/>
    <property type="match status" value="1"/>
</dbReference>
<feature type="domain" description="Prokaryotic-type class I peptide chain release factors" evidence="4">
    <location>
        <begin position="263"/>
        <end position="279"/>
    </location>
</feature>